<reference evidence="1" key="3">
    <citation type="submission" date="1997-07" db="EMBL/GenBank/DDBJ databases">
        <authorList>
            <person name="Parkhill J."/>
            <person name="Barrell B.G."/>
            <person name="Rajandream M.A."/>
        </authorList>
    </citation>
    <scope>NUCLEOTIDE SEQUENCE</scope>
</reference>
<reference evidence="1" key="2">
    <citation type="submission" date="1997-07" db="EMBL/GenBank/DDBJ databases">
        <authorList>
            <person name="Seeger K.J."/>
            <person name="Harris D."/>
        </authorList>
    </citation>
    <scope>NUCLEOTIDE SEQUENCE</scope>
</reference>
<name>O33043_MYCLR</name>
<proteinExistence type="predicted"/>
<dbReference type="EMBL" id="Z97369">
    <property type="protein sequence ID" value="CAB10665.1"/>
    <property type="molecule type" value="Genomic_DNA"/>
</dbReference>
<gene>
    <name evidence="1" type="primary">MLCB250.71c</name>
</gene>
<sequence length="88" mass="9384">MMDPAGTAAKTNTVMYACERSYSTLLVKLSAKVGHSMVDGETGTTRLAVLVCNAANLYAAEVFSLRLNWLVRSIDISVAPSGLLVYAN</sequence>
<dbReference type="AlphaFoldDB" id="O33043"/>
<organism evidence="1">
    <name type="scientific">Mycobacterium leprae</name>
    <dbReference type="NCBI Taxonomy" id="1769"/>
    <lineage>
        <taxon>Bacteria</taxon>
        <taxon>Bacillati</taxon>
        <taxon>Actinomycetota</taxon>
        <taxon>Actinomycetes</taxon>
        <taxon>Mycobacteriales</taxon>
        <taxon>Mycobacteriaceae</taxon>
        <taxon>Mycobacterium</taxon>
    </lineage>
</organism>
<reference evidence="1" key="1">
    <citation type="journal article" date="1993" name="Mol. Microbiol.">
        <title>Use of an ordered cosmid library to deduce the genomic organization of Mycobacterium leprae.</title>
        <authorList>
            <person name="Eiglmeier K."/>
            <person name="Honore N."/>
            <person name="Woods S.A."/>
            <person name="Caudron B."/>
            <person name="Cole S.T."/>
        </authorList>
    </citation>
    <scope>NUCLEOTIDE SEQUENCE</scope>
</reference>
<accession>O33043</accession>
<evidence type="ECO:0000313" key="1">
    <source>
        <dbReference type="EMBL" id="CAB10665.1"/>
    </source>
</evidence>
<protein>
    <submittedName>
        <fullName evidence="1">Uncharacterized protein</fullName>
    </submittedName>
</protein>